<proteinExistence type="predicted"/>
<dbReference type="EMBL" id="CP009574">
    <property type="protein sequence ID" value="AIT09700.1"/>
    <property type="molecule type" value="Genomic_DNA"/>
</dbReference>
<dbReference type="Proteomes" id="UP000029672">
    <property type="component" value="Chromosome"/>
</dbReference>
<evidence type="ECO:0008006" key="3">
    <source>
        <dbReference type="Google" id="ProtNLM"/>
    </source>
</evidence>
<gene>
    <name evidence="1" type="ORF">LO80_06805</name>
</gene>
<dbReference type="HOGENOM" id="CLU_1756133_0_0_6"/>
<protein>
    <recommendedName>
        <fullName evidence="3">Lipoprotein</fullName>
    </recommendedName>
</protein>
<dbReference type="AlphaFoldDB" id="A0A097EQ57"/>
<evidence type="ECO:0000313" key="2">
    <source>
        <dbReference type="Proteomes" id="UP000029672"/>
    </source>
</evidence>
<evidence type="ECO:0000313" key="1">
    <source>
        <dbReference type="EMBL" id="AIT09700.1"/>
    </source>
</evidence>
<dbReference type="STRING" id="1547445.LO80_06805"/>
<dbReference type="KEGG" id="frf:LO80_06805"/>
<accession>A0A097EQ57</accession>
<dbReference type="OrthoDB" id="5606134at2"/>
<reference evidence="1 2" key="1">
    <citation type="submission" date="2014-10" db="EMBL/GenBank/DDBJ databases">
        <title>Whole genome sequence of Francisella endociliophora strain FSC1006, isolated from a laboratory culture of the marine ciliate Euplotes raikovi.</title>
        <authorList>
            <person name="Granberg M."/>
            <person name="Backman S."/>
            <person name="Lundmark E."/>
            <person name="Nilsson E."/>
            <person name="Karlsson E."/>
            <person name="Thelaus J."/>
            <person name="Ohrman C."/>
            <person name="Larkeryd A."/>
            <person name="Stenberg P."/>
        </authorList>
    </citation>
    <scope>NUCLEOTIDE SEQUENCE [LARGE SCALE GENOMIC DNA]</scope>
    <source>
        <strain evidence="1 2">FSC1006</strain>
    </source>
</reference>
<dbReference type="PROSITE" id="PS51257">
    <property type="entry name" value="PROKAR_LIPOPROTEIN"/>
    <property type="match status" value="1"/>
</dbReference>
<dbReference type="RefSeq" id="WP_040009856.1">
    <property type="nucleotide sequence ID" value="NZ_CP009574.1"/>
</dbReference>
<sequence>MKKKTLGLSILVGSAMLTGCIDPSNDNSSILQNNLVFDYFDDGLDFAVSVGINQSNISGFENKNGTNPTQVTVTYSNISSGCTAYAADGMTVVTTTATTASTDTDVGELGFDSFLGGIVCDAAGKTANLTISFTASGKNYTAATTLTS</sequence>
<keyword evidence="2" id="KW-1185">Reference proteome</keyword>
<name>A0A097EQ57_9GAMM</name>
<organism evidence="1 2">
    <name type="scientific">Candidatus Francisella endociliophora</name>
    <dbReference type="NCBI Taxonomy" id="653937"/>
    <lineage>
        <taxon>Bacteria</taxon>
        <taxon>Pseudomonadati</taxon>
        <taxon>Pseudomonadota</taxon>
        <taxon>Gammaproteobacteria</taxon>
        <taxon>Thiotrichales</taxon>
        <taxon>Francisellaceae</taxon>
        <taxon>Francisella</taxon>
    </lineage>
</organism>